<name>A0A0L0BLY7_LUCCU</name>
<gene>
    <name evidence="1" type="ORF">FF38_02012</name>
</gene>
<reference evidence="1 2" key="1">
    <citation type="journal article" date="2015" name="Nat. Commun.">
        <title>Lucilia cuprina genome unlocks parasitic fly biology to underpin future interventions.</title>
        <authorList>
            <person name="Anstead C.A."/>
            <person name="Korhonen P.K."/>
            <person name="Young N.D."/>
            <person name="Hall R.S."/>
            <person name="Jex A.R."/>
            <person name="Murali S.C."/>
            <person name="Hughes D.S."/>
            <person name="Lee S.F."/>
            <person name="Perry T."/>
            <person name="Stroehlein A.J."/>
            <person name="Ansell B.R."/>
            <person name="Breugelmans B."/>
            <person name="Hofmann A."/>
            <person name="Qu J."/>
            <person name="Dugan S."/>
            <person name="Lee S.L."/>
            <person name="Chao H."/>
            <person name="Dinh H."/>
            <person name="Han Y."/>
            <person name="Doddapaneni H.V."/>
            <person name="Worley K.C."/>
            <person name="Muzny D.M."/>
            <person name="Ioannidis P."/>
            <person name="Waterhouse R.M."/>
            <person name="Zdobnov E.M."/>
            <person name="James P.J."/>
            <person name="Bagnall N.H."/>
            <person name="Kotze A.C."/>
            <person name="Gibbs R.A."/>
            <person name="Richards S."/>
            <person name="Batterham P."/>
            <person name="Gasser R.B."/>
        </authorList>
    </citation>
    <scope>NUCLEOTIDE SEQUENCE [LARGE SCALE GENOMIC DNA]</scope>
    <source>
        <strain evidence="1 2">LS</strain>
        <tissue evidence="1">Full body</tissue>
    </source>
</reference>
<evidence type="ECO:0000313" key="2">
    <source>
        <dbReference type="Proteomes" id="UP000037069"/>
    </source>
</evidence>
<comment type="caution">
    <text evidence="1">The sequence shown here is derived from an EMBL/GenBank/DDBJ whole genome shotgun (WGS) entry which is preliminary data.</text>
</comment>
<keyword evidence="2" id="KW-1185">Reference proteome</keyword>
<dbReference type="AlphaFoldDB" id="A0A0L0BLY7"/>
<dbReference type="Proteomes" id="UP000037069">
    <property type="component" value="Unassembled WGS sequence"/>
</dbReference>
<organism evidence="1 2">
    <name type="scientific">Lucilia cuprina</name>
    <name type="common">Green bottle fly</name>
    <name type="synonym">Australian sheep blowfly</name>
    <dbReference type="NCBI Taxonomy" id="7375"/>
    <lineage>
        <taxon>Eukaryota</taxon>
        <taxon>Metazoa</taxon>
        <taxon>Ecdysozoa</taxon>
        <taxon>Arthropoda</taxon>
        <taxon>Hexapoda</taxon>
        <taxon>Insecta</taxon>
        <taxon>Pterygota</taxon>
        <taxon>Neoptera</taxon>
        <taxon>Endopterygota</taxon>
        <taxon>Diptera</taxon>
        <taxon>Brachycera</taxon>
        <taxon>Muscomorpha</taxon>
        <taxon>Oestroidea</taxon>
        <taxon>Calliphoridae</taxon>
        <taxon>Luciliinae</taxon>
        <taxon>Lucilia</taxon>
    </lineage>
</organism>
<proteinExistence type="predicted"/>
<dbReference type="EMBL" id="JRES01001669">
    <property type="protein sequence ID" value="KNC21037.1"/>
    <property type="molecule type" value="Genomic_DNA"/>
</dbReference>
<protein>
    <submittedName>
        <fullName evidence="1">Uncharacterized protein</fullName>
    </submittedName>
</protein>
<accession>A0A0L0BLY7</accession>
<evidence type="ECO:0000313" key="1">
    <source>
        <dbReference type="EMBL" id="KNC21037.1"/>
    </source>
</evidence>
<sequence>MKYCVTDLFNITNLQTKLSIEIASASSNSKERHSLSSSHTFHSSKSIRSYLFPLRHHTILRLAHVEDAYRHTFIRLQSLTLGECSLKAFLQSNKITFWLSSSLVSLPFGYINAVSQLISLHHNEAEHVDDSDGDFMNVMSNTCLLFCQTNIEWLLAEALKRLENSICGIQFDMYVVPGDR</sequence>